<proteinExistence type="predicted"/>
<dbReference type="Proteomes" id="UP001151699">
    <property type="component" value="Chromosome X"/>
</dbReference>
<dbReference type="AlphaFoldDB" id="A0A9Q0MSZ3"/>
<keyword evidence="1" id="KW-0812">Transmembrane</keyword>
<keyword evidence="1" id="KW-1133">Transmembrane helix</keyword>
<accession>A0A9Q0MSZ3</accession>
<comment type="caution">
    <text evidence="2">The sequence shown here is derived from an EMBL/GenBank/DDBJ whole genome shotgun (WGS) entry which is preliminary data.</text>
</comment>
<sequence length="363" mass="41486">MNVEYEAEMMKALSHLDIQTISIDDLNSKIVDTITTYLQTECRSTPEKQSKFSDKTIDLIAKRREMLNDGKRDTDEYRQINKTINKEMKADLRRFNVLLATNTIETNKNMKVLRKKMRDSKTQIFKLKDKDGVMQTDRQKILNVVKEFYEQLYKSVKQKPSGNSNCHGPVIMNVGSEDIPEITVEEARAALIEMKNNKAPGEDELPIEAVKEGGDILFRASRHQILPVRNRLNTMDSFHSLLHTRLLLCNDNRNNQRIIKSSNDDDDDGYDDGSSDYGIGRSIDGIVNDNGCGSCSGNSRCHKFAAFVTPSKTIRTKRSKTIFWQFLVTVIYTLLYFSTSTCLAARQEDINSIHLSEFMFVVP</sequence>
<gene>
    <name evidence="2" type="ORF">Bhyg_10150</name>
</gene>
<name>A0A9Q0MSZ3_9DIPT</name>
<feature type="transmembrane region" description="Helical" evidence="1">
    <location>
        <begin position="322"/>
        <end position="345"/>
    </location>
</feature>
<evidence type="ECO:0000313" key="2">
    <source>
        <dbReference type="EMBL" id="KAJ6637420.1"/>
    </source>
</evidence>
<reference evidence="2" key="1">
    <citation type="submission" date="2022-07" db="EMBL/GenBank/DDBJ databases">
        <authorList>
            <person name="Trinca V."/>
            <person name="Uliana J.V.C."/>
            <person name="Torres T.T."/>
            <person name="Ward R.J."/>
            <person name="Monesi N."/>
        </authorList>
    </citation>
    <scope>NUCLEOTIDE SEQUENCE</scope>
    <source>
        <strain evidence="2">HSMRA1968</strain>
        <tissue evidence="2">Whole embryos</tissue>
    </source>
</reference>
<dbReference type="EMBL" id="WJQU01000003">
    <property type="protein sequence ID" value="KAJ6637420.1"/>
    <property type="molecule type" value="Genomic_DNA"/>
</dbReference>
<organism evidence="2 3">
    <name type="scientific">Pseudolycoriella hygida</name>
    <dbReference type="NCBI Taxonomy" id="35572"/>
    <lineage>
        <taxon>Eukaryota</taxon>
        <taxon>Metazoa</taxon>
        <taxon>Ecdysozoa</taxon>
        <taxon>Arthropoda</taxon>
        <taxon>Hexapoda</taxon>
        <taxon>Insecta</taxon>
        <taxon>Pterygota</taxon>
        <taxon>Neoptera</taxon>
        <taxon>Endopterygota</taxon>
        <taxon>Diptera</taxon>
        <taxon>Nematocera</taxon>
        <taxon>Sciaroidea</taxon>
        <taxon>Sciaridae</taxon>
        <taxon>Pseudolycoriella</taxon>
    </lineage>
</organism>
<evidence type="ECO:0000313" key="3">
    <source>
        <dbReference type="Proteomes" id="UP001151699"/>
    </source>
</evidence>
<evidence type="ECO:0000256" key="1">
    <source>
        <dbReference type="SAM" id="Phobius"/>
    </source>
</evidence>
<keyword evidence="1" id="KW-0472">Membrane</keyword>
<protein>
    <submittedName>
        <fullName evidence="2">Uncharacterized protein</fullName>
    </submittedName>
</protein>
<dbReference type="OrthoDB" id="8048764at2759"/>
<keyword evidence="3" id="KW-1185">Reference proteome</keyword>